<protein>
    <submittedName>
        <fullName evidence="3">NADP-dependent oxidoreductase domain-containing protein</fullName>
    </submittedName>
</protein>
<sequence>MSSATSPIPHEHFDLGPHKGIPRLFCGLWQLSSNSWGSAPVPRIRKEMKEHVDLGFTAFGDVIPVSNGFFMSDKVRSSAGYALALSLQDRVADHYGSAEIIFGQFRNSLPSSEKVIGATKWCVFKPTTPSRAVVEAAVRERLTRMQTDRIDLLQFHWQDYSDKGYLYALEILNDLRAEGVISAIGLCNFDTIRTDEICTQLGPGVIVSNQIQFSLIDTRPLHGMTDVCARHGVKLLTYGTLASCGGFLADRWLGQPEPDLYAGNLTPSQRKYLDMIVKAWGTWALFQALLRCLRKIGDRHSGLSIANVATRWVLDQPCTRLGLSSHLSDNAQVYGRRLTSADEREIEDVLREERKLAVAEKKAAEGESASEKAAADKREGKRKAQSEDPEDSDAEEAGPLKRAKKGGENSPKCDRCAKSCKLGAGAATVGPVLEGLTEVVRAGFAQSELHQKAELSFMKKTVSSTRTIDEGTEVSAKTAVDGTRETAKLARAMKNIALLGSAWMKATHPEIWSEIEGEWESEPTEAEEKGGEQDGGE</sequence>
<gene>
    <name evidence="3" type="ORF">B0H17DRAFT_1205141</name>
</gene>
<dbReference type="Proteomes" id="UP001221757">
    <property type="component" value="Unassembled WGS sequence"/>
</dbReference>
<feature type="compositionally biased region" description="Basic and acidic residues" evidence="1">
    <location>
        <begin position="405"/>
        <end position="414"/>
    </location>
</feature>
<dbReference type="EMBL" id="JARKIE010000108">
    <property type="protein sequence ID" value="KAJ7683442.1"/>
    <property type="molecule type" value="Genomic_DNA"/>
</dbReference>
<organism evidence="3 4">
    <name type="scientific">Mycena rosella</name>
    <name type="common">Pink bonnet</name>
    <name type="synonym">Agaricus rosellus</name>
    <dbReference type="NCBI Taxonomy" id="1033263"/>
    <lineage>
        <taxon>Eukaryota</taxon>
        <taxon>Fungi</taxon>
        <taxon>Dikarya</taxon>
        <taxon>Basidiomycota</taxon>
        <taxon>Agaricomycotina</taxon>
        <taxon>Agaricomycetes</taxon>
        <taxon>Agaricomycetidae</taxon>
        <taxon>Agaricales</taxon>
        <taxon>Marasmiineae</taxon>
        <taxon>Mycenaceae</taxon>
        <taxon>Mycena</taxon>
    </lineage>
</organism>
<dbReference type="CDD" id="cd19101">
    <property type="entry name" value="AKR_unchar"/>
    <property type="match status" value="1"/>
</dbReference>
<evidence type="ECO:0000259" key="2">
    <source>
        <dbReference type="Pfam" id="PF00248"/>
    </source>
</evidence>
<dbReference type="Gene3D" id="3.20.20.100">
    <property type="entry name" value="NADP-dependent oxidoreductase domain"/>
    <property type="match status" value="1"/>
</dbReference>
<feature type="compositionally biased region" description="Acidic residues" evidence="1">
    <location>
        <begin position="515"/>
        <end position="525"/>
    </location>
</feature>
<evidence type="ECO:0000256" key="1">
    <source>
        <dbReference type="SAM" id="MobiDB-lite"/>
    </source>
</evidence>
<feature type="compositionally biased region" description="Acidic residues" evidence="1">
    <location>
        <begin position="387"/>
        <end position="396"/>
    </location>
</feature>
<dbReference type="Pfam" id="PF00248">
    <property type="entry name" value="Aldo_ket_red"/>
    <property type="match status" value="1"/>
</dbReference>
<proteinExistence type="predicted"/>
<name>A0AAD7DB97_MYCRO</name>
<evidence type="ECO:0000313" key="4">
    <source>
        <dbReference type="Proteomes" id="UP001221757"/>
    </source>
</evidence>
<feature type="compositionally biased region" description="Basic and acidic residues" evidence="1">
    <location>
        <begin position="526"/>
        <end position="537"/>
    </location>
</feature>
<dbReference type="PANTHER" id="PTHR43147:SF2">
    <property type="entry name" value="NADP-DEPENDENT OXIDOREDUCTASE DOMAIN-CONTAINING PROTEIN"/>
    <property type="match status" value="1"/>
</dbReference>
<keyword evidence="4" id="KW-1185">Reference proteome</keyword>
<accession>A0AAD7DB97</accession>
<comment type="caution">
    <text evidence="3">The sequence shown here is derived from an EMBL/GenBank/DDBJ whole genome shotgun (WGS) entry which is preliminary data.</text>
</comment>
<feature type="compositionally biased region" description="Basic and acidic residues" evidence="1">
    <location>
        <begin position="360"/>
        <end position="386"/>
    </location>
</feature>
<dbReference type="InterPro" id="IPR023210">
    <property type="entry name" value="NADP_OxRdtase_dom"/>
</dbReference>
<dbReference type="InterPro" id="IPR036812">
    <property type="entry name" value="NAD(P)_OxRdtase_dom_sf"/>
</dbReference>
<dbReference type="PANTHER" id="PTHR43147">
    <property type="entry name" value="PROTEIN TAS"/>
    <property type="match status" value="1"/>
</dbReference>
<feature type="region of interest" description="Disordered" evidence="1">
    <location>
        <begin position="360"/>
        <end position="414"/>
    </location>
</feature>
<reference evidence="3" key="1">
    <citation type="submission" date="2023-03" db="EMBL/GenBank/DDBJ databases">
        <title>Massive genome expansion in bonnet fungi (Mycena s.s.) driven by repeated elements and novel gene families across ecological guilds.</title>
        <authorList>
            <consortium name="Lawrence Berkeley National Laboratory"/>
            <person name="Harder C.B."/>
            <person name="Miyauchi S."/>
            <person name="Viragh M."/>
            <person name="Kuo A."/>
            <person name="Thoen E."/>
            <person name="Andreopoulos B."/>
            <person name="Lu D."/>
            <person name="Skrede I."/>
            <person name="Drula E."/>
            <person name="Henrissat B."/>
            <person name="Morin E."/>
            <person name="Kohler A."/>
            <person name="Barry K."/>
            <person name="LaButti K."/>
            <person name="Morin E."/>
            <person name="Salamov A."/>
            <person name="Lipzen A."/>
            <person name="Mereny Z."/>
            <person name="Hegedus B."/>
            <person name="Baldrian P."/>
            <person name="Stursova M."/>
            <person name="Weitz H."/>
            <person name="Taylor A."/>
            <person name="Grigoriev I.V."/>
            <person name="Nagy L.G."/>
            <person name="Martin F."/>
            <person name="Kauserud H."/>
        </authorList>
    </citation>
    <scope>NUCLEOTIDE SEQUENCE</scope>
    <source>
        <strain evidence="3">CBHHK067</strain>
    </source>
</reference>
<dbReference type="AlphaFoldDB" id="A0AAD7DB97"/>
<evidence type="ECO:0000313" key="3">
    <source>
        <dbReference type="EMBL" id="KAJ7683442.1"/>
    </source>
</evidence>
<feature type="region of interest" description="Disordered" evidence="1">
    <location>
        <begin position="515"/>
        <end position="537"/>
    </location>
</feature>
<dbReference type="SUPFAM" id="SSF51430">
    <property type="entry name" value="NAD(P)-linked oxidoreductase"/>
    <property type="match status" value="1"/>
</dbReference>
<feature type="domain" description="NADP-dependent oxidoreductase" evidence="2">
    <location>
        <begin position="92"/>
        <end position="349"/>
    </location>
</feature>